<protein>
    <submittedName>
        <fullName evidence="2">Uncharacterized protein</fullName>
    </submittedName>
</protein>
<name>A0ABN3W138_9ACTN</name>
<dbReference type="EMBL" id="BAAAVI010000028">
    <property type="protein sequence ID" value="GAA2878522.1"/>
    <property type="molecule type" value="Genomic_DNA"/>
</dbReference>
<feature type="region of interest" description="Disordered" evidence="1">
    <location>
        <begin position="1"/>
        <end position="36"/>
    </location>
</feature>
<reference evidence="2 3" key="1">
    <citation type="journal article" date="2019" name="Int. J. Syst. Evol. Microbiol.">
        <title>The Global Catalogue of Microorganisms (GCM) 10K type strain sequencing project: providing services to taxonomists for standard genome sequencing and annotation.</title>
        <authorList>
            <consortium name="The Broad Institute Genomics Platform"/>
            <consortium name="The Broad Institute Genome Sequencing Center for Infectious Disease"/>
            <person name="Wu L."/>
            <person name="Ma J."/>
        </authorList>
    </citation>
    <scope>NUCLEOTIDE SEQUENCE [LARGE SCALE GENOMIC DNA]</scope>
    <source>
        <strain evidence="2 3">JCM 6242</strain>
    </source>
</reference>
<dbReference type="Proteomes" id="UP001500831">
    <property type="component" value="Unassembled WGS sequence"/>
</dbReference>
<sequence length="227" mass="23982">MVTFSVPRAPGRRSAGSAPGASRRVSRSRGGSPGRRWGSVVAALLIGALPACGTGASGTTDPSPAREGSRSLVLPPPEKAGPVKLTGMWPFLTREELLDRHPHVRGATVEDAVQVRYEEVKRAKGHSLTRGFIFTGYDVRISRDQEAPTVEHALQTFLAGDTPDHAFDLPAGPFGGHARCVGLELVGSETGMCAWADDGTVGVILGPNFSAAEFKEMLPGFRAAVER</sequence>
<evidence type="ECO:0000313" key="3">
    <source>
        <dbReference type="Proteomes" id="UP001500831"/>
    </source>
</evidence>
<gene>
    <name evidence="2" type="ORF">GCM10010517_40570</name>
</gene>
<feature type="compositionally biased region" description="Low complexity" evidence="1">
    <location>
        <begin position="7"/>
        <end position="36"/>
    </location>
</feature>
<keyword evidence="3" id="KW-1185">Reference proteome</keyword>
<accession>A0ABN3W138</accession>
<evidence type="ECO:0000313" key="2">
    <source>
        <dbReference type="EMBL" id="GAA2878522.1"/>
    </source>
</evidence>
<comment type="caution">
    <text evidence="2">The sequence shown here is derived from an EMBL/GenBank/DDBJ whole genome shotgun (WGS) entry which is preliminary data.</text>
</comment>
<organism evidence="2 3">
    <name type="scientific">Streptosporangium fragile</name>
    <dbReference type="NCBI Taxonomy" id="46186"/>
    <lineage>
        <taxon>Bacteria</taxon>
        <taxon>Bacillati</taxon>
        <taxon>Actinomycetota</taxon>
        <taxon>Actinomycetes</taxon>
        <taxon>Streptosporangiales</taxon>
        <taxon>Streptosporangiaceae</taxon>
        <taxon>Streptosporangium</taxon>
    </lineage>
</organism>
<proteinExistence type="predicted"/>
<evidence type="ECO:0000256" key="1">
    <source>
        <dbReference type="SAM" id="MobiDB-lite"/>
    </source>
</evidence>
<feature type="region of interest" description="Disordered" evidence="1">
    <location>
        <begin position="53"/>
        <end position="80"/>
    </location>
</feature>